<dbReference type="CDD" id="cd07363">
    <property type="entry name" value="45_DOPA_Dioxygenase"/>
    <property type="match status" value="1"/>
</dbReference>
<dbReference type="InterPro" id="IPR014436">
    <property type="entry name" value="Extradiol_dOase_DODA"/>
</dbReference>
<dbReference type="PANTHER" id="PTHR30096:SF0">
    <property type="entry name" value="4,5-DOPA DIOXYGENASE EXTRADIOL-LIKE PROTEIN"/>
    <property type="match status" value="1"/>
</dbReference>
<dbReference type="InterPro" id="IPR004183">
    <property type="entry name" value="Xdiol_dOase_suB"/>
</dbReference>
<feature type="domain" description="Extradiol ring-cleavage dioxygenase class III enzyme subunit B" evidence="6">
    <location>
        <begin position="62"/>
        <end position="270"/>
    </location>
</feature>
<comment type="similarity">
    <text evidence="2">Belongs to the DODA-type extradiol aromatic ring-opening dioxygenase family.</text>
</comment>
<protein>
    <submittedName>
        <fullName evidence="7">Dioxygenase</fullName>
    </submittedName>
</protein>
<dbReference type="PANTHER" id="PTHR30096">
    <property type="entry name" value="4,5-DOPA DIOXYGENASE EXTRADIOL-LIKE PROTEIN"/>
    <property type="match status" value="1"/>
</dbReference>
<evidence type="ECO:0000256" key="2">
    <source>
        <dbReference type="ARBA" id="ARBA00007581"/>
    </source>
</evidence>
<reference evidence="7" key="2">
    <citation type="submission" date="2020-09" db="EMBL/GenBank/DDBJ databases">
        <authorList>
            <person name="Sun Q."/>
            <person name="Zhou Y."/>
        </authorList>
    </citation>
    <scope>NUCLEOTIDE SEQUENCE</scope>
    <source>
        <strain evidence="7">CGMCC 1.15290</strain>
    </source>
</reference>
<gene>
    <name evidence="7" type="ORF">GCM10011379_07120</name>
</gene>
<dbReference type="Proteomes" id="UP000627292">
    <property type="component" value="Unassembled WGS sequence"/>
</dbReference>
<dbReference type="PIRSF" id="PIRSF006157">
    <property type="entry name" value="Doxgns_DODA"/>
    <property type="match status" value="1"/>
</dbReference>
<dbReference type="GO" id="GO:0008198">
    <property type="term" value="F:ferrous iron binding"/>
    <property type="evidence" value="ECO:0007669"/>
    <property type="project" value="InterPro"/>
</dbReference>
<dbReference type="RefSeq" id="WP_188950601.1">
    <property type="nucleotide sequence ID" value="NZ_BMIB01000001.1"/>
</dbReference>
<keyword evidence="4" id="KW-0862">Zinc</keyword>
<dbReference type="Gene3D" id="3.40.830.10">
    <property type="entry name" value="LigB-like"/>
    <property type="match status" value="1"/>
</dbReference>
<dbReference type="GO" id="GO:0008270">
    <property type="term" value="F:zinc ion binding"/>
    <property type="evidence" value="ECO:0007669"/>
    <property type="project" value="InterPro"/>
</dbReference>
<keyword evidence="8" id="KW-1185">Reference proteome</keyword>
<evidence type="ECO:0000256" key="1">
    <source>
        <dbReference type="ARBA" id="ARBA00001947"/>
    </source>
</evidence>
<dbReference type="EMBL" id="BMIB01000001">
    <property type="protein sequence ID" value="GGH59865.1"/>
    <property type="molecule type" value="Genomic_DNA"/>
</dbReference>
<reference evidence="7" key="1">
    <citation type="journal article" date="2014" name="Int. J. Syst. Evol. Microbiol.">
        <title>Complete genome sequence of Corynebacterium casei LMG S-19264T (=DSM 44701T), isolated from a smear-ripened cheese.</title>
        <authorList>
            <consortium name="US DOE Joint Genome Institute (JGI-PGF)"/>
            <person name="Walter F."/>
            <person name="Albersmeier A."/>
            <person name="Kalinowski J."/>
            <person name="Ruckert C."/>
        </authorList>
    </citation>
    <scope>NUCLEOTIDE SEQUENCE</scope>
    <source>
        <strain evidence="7">CGMCC 1.15290</strain>
    </source>
</reference>
<organism evidence="7 8">
    <name type="scientific">Filimonas zeae</name>
    <dbReference type="NCBI Taxonomy" id="1737353"/>
    <lineage>
        <taxon>Bacteria</taxon>
        <taxon>Pseudomonadati</taxon>
        <taxon>Bacteroidota</taxon>
        <taxon>Chitinophagia</taxon>
        <taxon>Chitinophagales</taxon>
        <taxon>Chitinophagaceae</taxon>
        <taxon>Filimonas</taxon>
    </lineage>
</organism>
<comment type="cofactor">
    <cofactor evidence="1">
        <name>Zn(2+)</name>
        <dbReference type="ChEBI" id="CHEBI:29105"/>
    </cofactor>
</comment>
<keyword evidence="5" id="KW-0560">Oxidoreductase</keyword>
<keyword evidence="7" id="KW-0223">Dioxygenase</keyword>
<evidence type="ECO:0000313" key="7">
    <source>
        <dbReference type="EMBL" id="GGH59865.1"/>
    </source>
</evidence>
<keyword evidence="3" id="KW-0479">Metal-binding</keyword>
<evidence type="ECO:0000256" key="5">
    <source>
        <dbReference type="ARBA" id="ARBA00023002"/>
    </source>
</evidence>
<dbReference type="Pfam" id="PF02900">
    <property type="entry name" value="LigB"/>
    <property type="match status" value="1"/>
</dbReference>
<dbReference type="NCBIfam" id="NF007914">
    <property type="entry name" value="PRK10628.1"/>
    <property type="match status" value="1"/>
</dbReference>
<comment type="caution">
    <text evidence="7">The sequence shown here is derived from an EMBL/GenBank/DDBJ whole genome shotgun (WGS) entry which is preliminary data.</text>
</comment>
<dbReference type="GO" id="GO:0016702">
    <property type="term" value="F:oxidoreductase activity, acting on single donors with incorporation of molecular oxygen, incorporation of two atoms of oxygen"/>
    <property type="evidence" value="ECO:0007669"/>
    <property type="project" value="UniProtKB-ARBA"/>
</dbReference>
<evidence type="ECO:0000259" key="6">
    <source>
        <dbReference type="Pfam" id="PF02900"/>
    </source>
</evidence>
<evidence type="ECO:0000313" key="8">
    <source>
        <dbReference type="Proteomes" id="UP000627292"/>
    </source>
</evidence>
<proteinExistence type="inferred from homology"/>
<dbReference type="SUPFAM" id="SSF53213">
    <property type="entry name" value="LigB-like"/>
    <property type="match status" value="1"/>
</dbReference>
<name>A0A917IPM0_9BACT</name>
<accession>A0A917IPM0</accession>
<sequence length="295" mass="32431">MERKDFLKAMAIMPIGAATSLHTLGRVANALTPTERLPVLFLGHGNPMNALANNNFTKEFVKVSTEFARPKAILCISAHWETQGTFVTAMAKPETIHDFGGFPQELFDLQYPAPGSPELAGNVQELVKSAPVGLNHEWGLDHGCWSVVKHLYPKADIPVVQMSIDYSKPASYHYALGKELAALRRKGVLIIGSGNTVHNLRLAAWDKMMTPGYAYDWATTANEKMKQMILNGNHQALIAFDKQGAEFKLAVPTPEHYLPLLYTLSLQEKDEQSSIFNDSLVAGSLNMLSVKIGNA</sequence>
<evidence type="ECO:0000256" key="4">
    <source>
        <dbReference type="ARBA" id="ARBA00022833"/>
    </source>
</evidence>
<evidence type="ECO:0000256" key="3">
    <source>
        <dbReference type="ARBA" id="ARBA00022723"/>
    </source>
</evidence>
<dbReference type="AlphaFoldDB" id="A0A917IPM0"/>